<dbReference type="Proteomes" id="UP000054018">
    <property type="component" value="Unassembled WGS sequence"/>
</dbReference>
<dbReference type="GO" id="GO:0005634">
    <property type="term" value="C:nucleus"/>
    <property type="evidence" value="ECO:0007669"/>
    <property type="project" value="UniProtKB-SubCell"/>
</dbReference>
<gene>
    <name evidence="8" type="ORF">PISMIDRAFT_17672</name>
</gene>
<keyword evidence="3" id="KW-0863">Zinc-finger</keyword>
<dbReference type="AlphaFoldDB" id="A0A0C9Z1P4"/>
<dbReference type="SUPFAM" id="SSF53098">
    <property type="entry name" value="Ribonuclease H-like"/>
    <property type="match status" value="1"/>
</dbReference>
<proteinExistence type="predicted"/>
<feature type="compositionally biased region" description="Pro residues" evidence="6">
    <location>
        <begin position="59"/>
        <end position="68"/>
    </location>
</feature>
<reference evidence="8 9" key="1">
    <citation type="submission" date="2014-04" db="EMBL/GenBank/DDBJ databases">
        <authorList>
            <consortium name="DOE Joint Genome Institute"/>
            <person name="Kuo A."/>
            <person name="Kohler A."/>
            <person name="Costa M.D."/>
            <person name="Nagy L.G."/>
            <person name="Floudas D."/>
            <person name="Copeland A."/>
            <person name="Barry K.W."/>
            <person name="Cichocki N."/>
            <person name="Veneault-Fourrey C."/>
            <person name="LaButti K."/>
            <person name="Lindquist E.A."/>
            <person name="Lipzen A."/>
            <person name="Lundell T."/>
            <person name="Morin E."/>
            <person name="Murat C."/>
            <person name="Sun H."/>
            <person name="Tunlid A."/>
            <person name="Henrissat B."/>
            <person name="Grigoriev I.V."/>
            <person name="Hibbett D.S."/>
            <person name="Martin F."/>
            <person name="Nordberg H.P."/>
            <person name="Cantor M.N."/>
            <person name="Hua S.X."/>
        </authorList>
    </citation>
    <scope>NUCLEOTIDE SEQUENCE [LARGE SCALE GENOMIC DNA]</scope>
    <source>
        <strain evidence="8 9">441</strain>
    </source>
</reference>
<evidence type="ECO:0000256" key="1">
    <source>
        <dbReference type="ARBA" id="ARBA00004123"/>
    </source>
</evidence>
<evidence type="ECO:0000256" key="6">
    <source>
        <dbReference type="SAM" id="MobiDB-lite"/>
    </source>
</evidence>
<sequence length="692" mass="79478">MLCLHIEKFHLLDYLDLALQKDRDWPIQVKVMKDCITNGYSLQELKSLVDRGVSLKNLPPHPVIPTPNPSSGDTNDDHRSGTPPFSITIFHKSLVNFIITDDQSLQVVECKEFQRLLLLLKSDLKESDIPHRTKIKSSIIQAWKDYFIVLKTELQHVVSNISFTIDIWSSDSRRPYLAMTAHYVADTSNALQYRSALVAFHCLCSKHTGKALARTILYLLDRAGITTKAGHFSMDNAENNTSMMDQLADLLNEREPPLEFVAKDRRIMCFMHIINLCVQDIISGFTAADVADDLTRAWRDDTEEKDEYIEAVRGNRLALACYTIRAIRASGIRHDEFASLIADGNRGQWFKSPDGETTIIPDLQLLHDVKTQWDSMFLMLNRLCALQPTVDLFMTLPSQQKELAKVKISDAEWSVLQDYENILKTHPEPCGAIFQTLHDCLGKDAARNRRLVPFIEVGLIKARRYYNHMDNTKAYIISMLVDPFLWFRWIKMHWAQDWVVHAEESMITLMKEYRHLKVPEDAITQSSSQFDSLDALAQQFNICNMALKEYQLYIDGGYVPETTDPLKFWEVNRMQFPTLFAIAMDYLPIQASSVPCKRVFSSSAEMDTKKHNWISPILMEALQMLKYHLKQEQLDFMVNWTVSPESLVEDEPEELAEGTRRHDIQLSSLDTLLDRSAAEDGDDLSTDVEIFV</sequence>
<dbReference type="EMBL" id="KN833968">
    <property type="protein sequence ID" value="KIK13883.1"/>
    <property type="molecule type" value="Genomic_DNA"/>
</dbReference>
<accession>A0A0C9Z1P4</accession>
<organism evidence="8 9">
    <name type="scientific">Pisolithus microcarpus 441</name>
    <dbReference type="NCBI Taxonomy" id="765257"/>
    <lineage>
        <taxon>Eukaryota</taxon>
        <taxon>Fungi</taxon>
        <taxon>Dikarya</taxon>
        <taxon>Basidiomycota</taxon>
        <taxon>Agaricomycotina</taxon>
        <taxon>Agaricomycetes</taxon>
        <taxon>Agaricomycetidae</taxon>
        <taxon>Boletales</taxon>
        <taxon>Sclerodermatineae</taxon>
        <taxon>Pisolithaceae</taxon>
        <taxon>Pisolithus</taxon>
    </lineage>
</organism>
<comment type="subcellular location">
    <subcellularLocation>
        <location evidence="1">Nucleus</location>
    </subcellularLocation>
</comment>
<evidence type="ECO:0000313" key="9">
    <source>
        <dbReference type="Proteomes" id="UP000054018"/>
    </source>
</evidence>
<keyword evidence="4" id="KW-0862">Zinc</keyword>
<evidence type="ECO:0000256" key="4">
    <source>
        <dbReference type="ARBA" id="ARBA00022833"/>
    </source>
</evidence>
<feature type="domain" description="HAT C-terminal dimerisation" evidence="7">
    <location>
        <begin position="560"/>
        <end position="627"/>
    </location>
</feature>
<dbReference type="OrthoDB" id="1607513at2759"/>
<dbReference type="Pfam" id="PF05699">
    <property type="entry name" value="Dimer_Tnp_hAT"/>
    <property type="match status" value="1"/>
</dbReference>
<protein>
    <recommendedName>
        <fullName evidence="7">HAT C-terminal dimerisation domain-containing protein</fullName>
    </recommendedName>
</protein>
<dbReference type="PANTHER" id="PTHR46481">
    <property type="entry name" value="ZINC FINGER BED DOMAIN-CONTAINING PROTEIN 4"/>
    <property type="match status" value="1"/>
</dbReference>
<keyword evidence="2" id="KW-0479">Metal-binding</keyword>
<dbReference type="GO" id="GO:0046983">
    <property type="term" value="F:protein dimerization activity"/>
    <property type="evidence" value="ECO:0007669"/>
    <property type="project" value="InterPro"/>
</dbReference>
<dbReference type="InterPro" id="IPR012337">
    <property type="entry name" value="RNaseH-like_sf"/>
</dbReference>
<evidence type="ECO:0000259" key="7">
    <source>
        <dbReference type="Pfam" id="PF05699"/>
    </source>
</evidence>
<evidence type="ECO:0000256" key="2">
    <source>
        <dbReference type="ARBA" id="ARBA00022723"/>
    </source>
</evidence>
<reference evidence="9" key="2">
    <citation type="submission" date="2015-01" db="EMBL/GenBank/DDBJ databases">
        <title>Evolutionary Origins and Diversification of the Mycorrhizal Mutualists.</title>
        <authorList>
            <consortium name="DOE Joint Genome Institute"/>
            <consortium name="Mycorrhizal Genomics Consortium"/>
            <person name="Kohler A."/>
            <person name="Kuo A."/>
            <person name="Nagy L.G."/>
            <person name="Floudas D."/>
            <person name="Copeland A."/>
            <person name="Barry K.W."/>
            <person name="Cichocki N."/>
            <person name="Veneault-Fourrey C."/>
            <person name="LaButti K."/>
            <person name="Lindquist E.A."/>
            <person name="Lipzen A."/>
            <person name="Lundell T."/>
            <person name="Morin E."/>
            <person name="Murat C."/>
            <person name="Riley R."/>
            <person name="Ohm R."/>
            <person name="Sun H."/>
            <person name="Tunlid A."/>
            <person name="Henrissat B."/>
            <person name="Grigoriev I.V."/>
            <person name="Hibbett D.S."/>
            <person name="Martin F."/>
        </authorList>
    </citation>
    <scope>NUCLEOTIDE SEQUENCE [LARGE SCALE GENOMIC DNA]</scope>
    <source>
        <strain evidence="9">441</strain>
    </source>
</reference>
<evidence type="ECO:0000256" key="3">
    <source>
        <dbReference type="ARBA" id="ARBA00022771"/>
    </source>
</evidence>
<name>A0A0C9Z1P4_9AGAM</name>
<dbReference type="InterPro" id="IPR008906">
    <property type="entry name" value="HATC_C_dom"/>
</dbReference>
<dbReference type="GO" id="GO:0008270">
    <property type="term" value="F:zinc ion binding"/>
    <property type="evidence" value="ECO:0007669"/>
    <property type="project" value="UniProtKB-KW"/>
</dbReference>
<dbReference type="HOGENOM" id="CLU_009123_6_3_1"/>
<feature type="region of interest" description="Disordered" evidence="6">
    <location>
        <begin position="58"/>
        <end position="79"/>
    </location>
</feature>
<evidence type="ECO:0000256" key="5">
    <source>
        <dbReference type="ARBA" id="ARBA00023242"/>
    </source>
</evidence>
<dbReference type="InterPro" id="IPR052035">
    <property type="entry name" value="ZnF_BED_domain_contain"/>
</dbReference>
<keyword evidence="5" id="KW-0539">Nucleus</keyword>
<dbReference type="PANTHER" id="PTHR46481:SF10">
    <property type="entry name" value="ZINC FINGER BED DOMAIN-CONTAINING PROTEIN 39"/>
    <property type="match status" value="1"/>
</dbReference>
<keyword evidence="9" id="KW-1185">Reference proteome</keyword>
<evidence type="ECO:0000313" key="8">
    <source>
        <dbReference type="EMBL" id="KIK13883.1"/>
    </source>
</evidence>